<dbReference type="EMBL" id="LROU01000112">
    <property type="protein sequence ID" value="KYF34893.1"/>
    <property type="molecule type" value="Genomic_DNA"/>
</dbReference>
<organism evidence="3 4">
    <name type="scientific">Streptococcus mitis</name>
    <dbReference type="NCBI Taxonomy" id="28037"/>
    <lineage>
        <taxon>Bacteria</taxon>
        <taxon>Bacillati</taxon>
        <taxon>Bacillota</taxon>
        <taxon>Bacilli</taxon>
        <taxon>Lactobacillales</taxon>
        <taxon>Streptococcaceae</taxon>
        <taxon>Streptococcus</taxon>
        <taxon>Streptococcus mitis group</taxon>
    </lineage>
</organism>
<evidence type="ECO:0000313" key="3">
    <source>
        <dbReference type="EMBL" id="KYF34893.1"/>
    </source>
</evidence>
<gene>
    <name evidence="3" type="ORF">SMIM3I_00189</name>
</gene>
<protein>
    <submittedName>
        <fullName evidence="3">Phage protein</fullName>
    </submittedName>
</protein>
<reference evidence="3 4" key="1">
    <citation type="submission" date="2016-01" db="EMBL/GenBank/DDBJ databases">
        <title>Highly variable Streptococcus oralis 1 are common among viridans streptococci isolated from primates.</title>
        <authorList>
            <person name="Denapaite D."/>
            <person name="Rieger M."/>
            <person name="Koendgen S."/>
            <person name="Brueckner R."/>
            <person name="Ochigava I."/>
            <person name="Kappeler P."/>
            <person name="Maetz-Rensing K."/>
            <person name="Leendertz F."/>
        </authorList>
    </citation>
    <scope>NUCLEOTIDE SEQUENCE [LARGE SCALE GENOMIC DNA]</scope>
    <source>
        <strain evidence="3 4">M3-1</strain>
    </source>
</reference>
<dbReference type="RefSeq" id="WP_061590151.1">
    <property type="nucleotide sequence ID" value="NZ_LROV01000007.1"/>
</dbReference>
<evidence type="ECO:0000313" key="4">
    <source>
        <dbReference type="Proteomes" id="UP000075442"/>
    </source>
</evidence>
<feature type="compositionally biased region" description="Polar residues" evidence="2">
    <location>
        <begin position="167"/>
        <end position="178"/>
    </location>
</feature>
<evidence type="ECO:0000256" key="2">
    <source>
        <dbReference type="SAM" id="MobiDB-lite"/>
    </source>
</evidence>
<dbReference type="Proteomes" id="UP000075442">
    <property type="component" value="Unassembled WGS sequence"/>
</dbReference>
<feature type="coiled-coil region" evidence="1">
    <location>
        <begin position="74"/>
        <end position="108"/>
    </location>
</feature>
<feature type="region of interest" description="Disordered" evidence="2">
    <location>
        <begin position="152"/>
        <end position="189"/>
    </location>
</feature>
<dbReference type="PATRIC" id="fig|28037.235.peg.1366"/>
<accession>A0A150NS01</accession>
<keyword evidence="1" id="KW-0175">Coiled coil</keyword>
<sequence>MPEDIQTQADQSVNAGENTESQTQEQPVKTFTQDEVTGLVAKEAKKAQEKIFKSLGFEDIKSAKEGLQQLKEWKDSQKSEAEKQSEALATKEKELELALSDKKNLEAKLSALTLGVNAESVDDVITLSNRLVSDDVSIEDAIGQVLQKYPQFGRTEQSEEKKPTFSAGGNPTAGTNQEDAFLKALGLNN</sequence>
<feature type="region of interest" description="Disordered" evidence="2">
    <location>
        <begin position="1"/>
        <end position="32"/>
    </location>
</feature>
<evidence type="ECO:0000256" key="1">
    <source>
        <dbReference type="SAM" id="Coils"/>
    </source>
</evidence>
<name>A0A150NS01_STRMT</name>
<dbReference type="AlphaFoldDB" id="A0A150NS01"/>
<proteinExistence type="predicted"/>
<comment type="caution">
    <text evidence="3">The sequence shown here is derived from an EMBL/GenBank/DDBJ whole genome shotgun (WGS) entry which is preliminary data.</text>
</comment>